<feature type="region of interest" description="Disordered" evidence="1">
    <location>
        <begin position="963"/>
        <end position="983"/>
    </location>
</feature>
<feature type="region of interest" description="Disordered" evidence="1">
    <location>
        <begin position="904"/>
        <end position="930"/>
    </location>
</feature>
<dbReference type="InterPro" id="IPR028920">
    <property type="entry name" value="Tox-ART-HYD1_dom"/>
</dbReference>
<proteinExistence type="predicted"/>
<dbReference type="PANTHER" id="PTHR23242:SF9">
    <property type="entry name" value="TRANSCRIPTION FACTOR HOXA13"/>
    <property type="match status" value="1"/>
</dbReference>
<dbReference type="Pfam" id="PF03752">
    <property type="entry name" value="ALF"/>
    <property type="match status" value="7"/>
</dbReference>
<dbReference type="InterPro" id="IPR005506">
    <property type="entry name" value="DUF312_ALF"/>
</dbReference>
<reference evidence="3 4" key="1">
    <citation type="submission" date="2023-05" db="EMBL/GenBank/DDBJ databases">
        <title>Actinoplanes sp. NEAU-A12 genome sequencing.</title>
        <authorList>
            <person name="Wang Z.-S."/>
        </authorList>
    </citation>
    <scope>NUCLEOTIDE SEQUENCE [LARGE SCALE GENOMIC DNA]</scope>
    <source>
        <strain evidence="3 4">NEAU-A12</strain>
    </source>
</reference>
<dbReference type="EMBL" id="JASCTH010000023">
    <property type="protein sequence ID" value="MDI6103023.1"/>
    <property type="molecule type" value="Genomic_DNA"/>
</dbReference>
<evidence type="ECO:0000313" key="3">
    <source>
        <dbReference type="EMBL" id="MDI6103023.1"/>
    </source>
</evidence>
<dbReference type="Pfam" id="PF07591">
    <property type="entry name" value="PT-HINT"/>
    <property type="match status" value="1"/>
</dbReference>
<feature type="compositionally biased region" description="Low complexity" evidence="1">
    <location>
        <begin position="904"/>
        <end position="926"/>
    </location>
</feature>
<sequence length="1369" mass="142484">MYQPVRGSLSFRHRIHRWIAGAIVPLLTLATLSVPASVQARENEPADPVLSAEAAFRLDREEVVWWIRNGGAETAKAAKAALLGSDAELQSFLATGRGELESHDLRVQVLRLMTIGGAGVRAAAIAALDGSDADREKFVESGWDLAWAQDERVEALLVHGQGGFAVKAAAKKALDTGDEAIATFLASGQFEARTIDERVTVLNIMGKGGPATREMAKAALDGGSETIHEFVTSGVEVARARDETLTSVTELAEQAKAAGMTAAAKTEAAKEAAARATTAADRAKTAAAVAAAETKAAKDSAKKAAAAAGRAADAAEQASNAAQVAISAAAQAHAAARAAADAAARAASLAVRAGDAATRAYNKASAAALDKNKAADASAAATDALKIVEAANSAAEAADKASEAAVEVAKAAVAASSASDLAVQAGASADEAGGYSQAAGAEADRARREAAKARAAAGRATRAAKAAVALANKAAAAAKEAGRAARQAGAHAAAAAAAAKKAAEQAGQAHDAAKDSKMHADAALVAAGASTAAAEQAATVQKLAEEAEVERLALATDEGISIAEAELRADQARVKQVAWDAEEQARRGTETNELLAAAGAPGAPVDVLLGKGRQAALRLTSTGGPYTRTAAEEALIGGEADMRLFLTEGLAKAAEQDDRARVAHIAETGEFAGLKAAAGQALKGPVTTVREFLNSRSYPDRIHDDRIAILKIMEAGGPATDSAAKKALDGSDADRHEFLARGQYAAAEHDERTQILQILSANPKPGPEVTSAAKIALAGPESYLRGFLRVGLARAQERDQLLTTHQARVTAVVAEARQAAATAQSDAYTAAQAAAVANRADADAARYAREAAASAQKAGLYADNAKKSAKQAKQSAIEAAASAATATKAAAAARADARKAEQSAADARWSAARASQHAANARASAEAARESAEEAGKSWWEARDASQEAYLLAMNKVFEEEEARLNNPDPDGDKKCNRPPGYGADPSCYPDLPGIERQADHGETVCMSWGIDDGKTQCGSRIVKDKDREIYEQDREIASSQFLCALMGYCYLVAAGLMNIIDPEAAEHYGYTLDPADIAMMLATRRNTKSLTRQLKAQNRIVLPRCKTNPKPKNSFDADTSVLMADGSTKPINAVKLHDQVRATDPITNVTGAREVTALHLNQDTALTDVQVRDDQGVLGTINTTAEHPFWNATRHAWIDAEDLNPGDELRTATGAVAAVATSTSFTGNQPMYNLTIADIHTYYVLAGNTPVLVHNVDPCKTGGSGTGSGEEMIRMRHYTNSKGAAGIQGSGVMKASDQNKVFMLQAKGKPHSPRDAEKKLGIKEGRGRKVIEFDVPKSRVSKRWNAKFGVEEWVADGDLPIENIKVVR</sequence>
<evidence type="ECO:0000259" key="2">
    <source>
        <dbReference type="Pfam" id="PF15633"/>
    </source>
</evidence>
<accession>A0ABT6WTE5</accession>
<dbReference type="Pfam" id="PF15633">
    <property type="entry name" value="Tox-ART-HYD1"/>
    <property type="match status" value="1"/>
</dbReference>
<dbReference type="InterPro" id="IPR036844">
    <property type="entry name" value="Hint_dom_sf"/>
</dbReference>
<gene>
    <name evidence="3" type="ORF">QLQ12_30855</name>
</gene>
<evidence type="ECO:0000256" key="1">
    <source>
        <dbReference type="SAM" id="MobiDB-lite"/>
    </source>
</evidence>
<protein>
    <submittedName>
        <fullName evidence="3">Polymorphic toxin-type HINT domain-containing protein</fullName>
    </submittedName>
</protein>
<dbReference type="PANTHER" id="PTHR23242">
    <property type="entry name" value="TRANSCRIPTION FACTOR HOXA13"/>
    <property type="match status" value="1"/>
</dbReference>
<dbReference type="RefSeq" id="WP_282764028.1">
    <property type="nucleotide sequence ID" value="NZ_JASCTH010000023.1"/>
</dbReference>
<comment type="caution">
    <text evidence="3">The sequence shown here is derived from an EMBL/GenBank/DDBJ whole genome shotgun (WGS) entry which is preliminary data.</text>
</comment>
<dbReference type="Gene3D" id="2.170.16.10">
    <property type="entry name" value="Hedgehog/Intein (Hint) domain"/>
    <property type="match status" value="1"/>
</dbReference>
<evidence type="ECO:0000313" key="4">
    <source>
        <dbReference type="Proteomes" id="UP001241758"/>
    </source>
</evidence>
<feature type="domain" description="Tox-ART-HYD1" evidence="2">
    <location>
        <begin position="1276"/>
        <end position="1360"/>
    </location>
</feature>
<dbReference type="CDD" id="cd00081">
    <property type="entry name" value="Hint"/>
    <property type="match status" value="1"/>
</dbReference>
<organism evidence="3 4">
    <name type="scientific">Actinoplanes sandaracinus</name>
    <dbReference type="NCBI Taxonomy" id="3045177"/>
    <lineage>
        <taxon>Bacteria</taxon>
        <taxon>Bacillati</taxon>
        <taxon>Actinomycetota</taxon>
        <taxon>Actinomycetes</taxon>
        <taxon>Micromonosporales</taxon>
        <taxon>Micromonosporaceae</taxon>
        <taxon>Actinoplanes</taxon>
    </lineage>
</organism>
<dbReference type="Proteomes" id="UP001241758">
    <property type="component" value="Unassembled WGS sequence"/>
</dbReference>
<dbReference type="SUPFAM" id="SSF51294">
    <property type="entry name" value="Hedgehog/intein (Hint) domain"/>
    <property type="match status" value="1"/>
</dbReference>
<name>A0ABT6WTE5_9ACTN</name>
<keyword evidence="4" id="KW-1185">Reference proteome</keyword>